<evidence type="ECO:0000256" key="5">
    <source>
        <dbReference type="ARBA" id="ARBA00022944"/>
    </source>
</evidence>
<dbReference type="PATRIC" id="fig|1423753.3.peg.793"/>
<evidence type="ECO:0000313" key="8">
    <source>
        <dbReference type="Proteomes" id="UP000051580"/>
    </source>
</evidence>
<dbReference type="GO" id="GO:0047355">
    <property type="term" value="F:CDP-glycerol glycerophosphotransferase activity"/>
    <property type="evidence" value="ECO:0007669"/>
    <property type="project" value="InterPro"/>
</dbReference>
<keyword evidence="4 7" id="KW-0808">Transferase</keyword>
<keyword evidence="3" id="KW-1003">Cell membrane</keyword>
<evidence type="ECO:0000256" key="4">
    <source>
        <dbReference type="ARBA" id="ARBA00022679"/>
    </source>
</evidence>
<dbReference type="STRING" id="1423753.FD28_GL000758"/>
<dbReference type="Proteomes" id="UP000051580">
    <property type="component" value="Unassembled WGS sequence"/>
</dbReference>
<dbReference type="Pfam" id="PF04464">
    <property type="entry name" value="Glyphos_transf"/>
    <property type="match status" value="1"/>
</dbReference>
<dbReference type="Gene3D" id="3.40.50.11820">
    <property type="match status" value="1"/>
</dbReference>
<dbReference type="PANTHER" id="PTHR37316">
    <property type="entry name" value="TEICHOIC ACID GLYCEROL-PHOSPHATE PRIMASE"/>
    <property type="match status" value="1"/>
</dbReference>
<dbReference type="InterPro" id="IPR043148">
    <property type="entry name" value="TagF_C"/>
</dbReference>
<dbReference type="PANTHER" id="PTHR37316:SF3">
    <property type="entry name" value="TEICHOIC ACID GLYCEROL-PHOSPHATE TRANSFERASE"/>
    <property type="match status" value="1"/>
</dbReference>
<proteinExistence type="inferred from homology"/>
<organism evidence="7 8">
    <name type="scientific">Levilactobacillus hammesii DSM 16381</name>
    <dbReference type="NCBI Taxonomy" id="1423753"/>
    <lineage>
        <taxon>Bacteria</taxon>
        <taxon>Bacillati</taxon>
        <taxon>Bacillota</taxon>
        <taxon>Bacilli</taxon>
        <taxon>Lactobacillales</taxon>
        <taxon>Lactobacillaceae</taxon>
        <taxon>Levilactobacillus</taxon>
    </lineage>
</organism>
<evidence type="ECO:0000256" key="3">
    <source>
        <dbReference type="ARBA" id="ARBA00022475"/>
    </source>
</evidence>
<dbReference type="InterPro" id="IPR007554">
    <property type="entry name" value="Glycerophosphate_synth"/>
</dbReference>
<evidence type="ECO:0000256" key="6">
    <source>
        <dbReference type="ARBA" id="ARBA00023136"/>
    </source>
</evidence>
<gene>
    <name evidence="7" type="ORF">FD28_GL000758</name>
</gene>
<sequence>MKIKQYVKPLLTLIIKLFWIFPIKKNKILFSAFSARSFSDNPKYIAKQVIDENLKVDCVFVLRAPGEVTLPDGIRSVKYNTLRFLYELATSKIWVDNTRKQNFVVKRRGQVYIQTWHGSIPFKKIEKDIESTLSDKYIKTAQRDSKMIDYLLTNSSFGKEICRNAFWYDGEIRTTGTPRVDKLLTESANLRMQAINALRLDPKTHYVLYAPTFRDNGDTRIYRIDFKRISQIFADRFGGEWKIILKLHPNIKDIGLGLDGVIDATSFPDIIELYSVASVLVTDYSSAMFDFSLTKKPVFLLMEDWKSFSKIRSTYFRREKLPFPVANNIDELSEKINDFDANVYALKLRRFYGKLSIVEDGLASHRVVSLMRNVISDSNR</sequence>
<dbReference type="EMBL" id="AZFS01000060">
    <property type="protein sequence ID" value="KRL94206.1"/>
    <property type="molecule type" value="Genomic_DNA"/>
</dbReference>
<dbReference type="InterPro" id="IPR051612">
    <property type="entry name" value="Teichoic_Acid_Biosynth"/>
</dbReference>
<dbReference type="GO" id="GO:0019350">
    <property type="term" value="P:teichoic acid biosynthetic process"/>
    <property type="evidence" value="ECO:0007669"/>
    <property type="project" value="UniProtKB-KW"/>
</dbReference>
<comment type="subcellular location">
    <subcellularLocation>
        <location evidence="1">Cell membrane</location>
        <topology evidence="1">Peripheral membrane protein</topology>
    </subcellularLocation>
</comment>
<name>A0A0R1ULV6_9LACO</name>
<keyword evidence="6" id="KW-0472">Membrane</keyword>
<evidence type="ECO:0000256" key="1">
    <source>
        <dbReference type="ARBA" id="ARBA00004202"/>
    </source>
</evidence>
<keyword evidence="8" id="KW-1185">Reference proteome</keyword>
<comment type="caution">
    <text evidence="7">The sequence shown here is derived from an EMBL/GenBank/DDBJ whole genome shotgun (WGS) entry which is preliminary data.</text>
</comment>
<keyword evidence="5" id="KW-0777">Teichoic acid biosynthesis</keyword>
<comment type="similarity">
    <text evidence="2">Belongs to the CDP-glycerol glycerophosphotransferase family.</text>
</comment>
<dbReference type="GO" id="GO:0005886">
    <property type="term" value="C:plasma membrane"/>
    <property type="evidence" value="ECO:0007669"/>
    <property type="project" value="UniProtKB-SubCell"/>
</dbReference>
<dbReference type="AlphaFoldDB" id="A0A0R1ULV6"/>
<reference evidence="7 8" key="1">
    <citation type="journal article" date="2015" name="Genome Announc.">
        <title>Expanding the biotechnology potential of lactobacilli through comparative genomics of 213 strains and associated genera.</title>
        <authorList>
            <person name="Sun Z."/>
            <person name="Harris H.M."/>
            <person name="McCann A."/>
            <person name="Guo C."/>
            <person name="Argimon S."/>
            <person name="Zhang W."/>
            <person name="Yang X."/>
            <person name="Jeffery I.B."/>
            <person name="Cooney J.C."/>
            <person name="Kagawa T.F."/>
            <person name="Liu W."/>
            <person name="Song Y."/>
            <person name="Salvetti E."/>
            <person name="Wrobel A."/>
            <person name="Rasinkangas P."/>
            <person name="Parkhill J."/>
            <person name="Rea M.C."/>
            <person name="O'Sullivan O."/>
            <person name="Ritari J."/>
            <person name="Douillard F.P."/>
            <person name="Paul Ross R."/>
            <person name="Yang R."/>
            <person name="Briner A.E."/>
            <person name="Felis G.E."/>
            <person name="de Vos W.M."/>
            <person name="Barrangou R."/>
            <person name="Klaenhammer T.R."/>
            <person name="Caufield P.W."/>
            <person name="Cui Y."/>
            <person name="Zhang H."/>
            <person name="O'Toole P.W."/>
        </authorList>
    </citation>
    <scope>NUCLEOTIDE SEQUENCE [LARGE SCALE GENOMIC DNA]</scope>
    <source>
        <strain evidence="7 8">DSM 16381</strain>
    </source>
</reference>
<protein>
    <submittedName>
        <fullName evidence="7">CDP-glycerol poly(Glycerophosphate) glycerophosphotransferase</fullName>
    </submittedName>
</protein>
<dbReference type="RefSeq" id="WP_057734573.1">
    <property type="nucleotide sequence ID" value="NZ_AZFS01000060.1"/>
</dbReference>
<evidence type="ECO:0000313" key="7">
    <source>
        <dbReference type="EMBL" id="KRL94206.1"/>
    </source>
</evidence>
<dbReference type="OrthoDB" id="9811865at2"/>
<dbReference type="SUPFAM" id="SSF53756">
    <property type="entry name" value="UDP-Glycosyltransferase/glycogen phosphorylase"/>
    <property type="match status" value="1"/>
</dbReference>
<evidence type="ECO:0000256" key="2">
    <source>
        <dbReference type="ARBA" id="ARBA00010488"/>
    </source>
</evidence>
<dbReference type="InterPro" id="IPR043149">
    <property type="entry name" value="TagF_N"/>
</dbReference>
<dbReference type="Gene3D" id="3.40.50.12580">
    <property type="match status" value="1"/>
</dbReference>
<accession>A0A0R1ULV6</accession>